<dbReference type="EMBL" id="CAJNNW010029838">
    <property type="protein sequence ID" value="CAE8701659.1"/>
    <property type="molecule type" value="Genomic_DNA"/>
</dbReference>
<comment type="caution">
    <text evidence="2">The sequence shown here is derived from an EMBL/GenBank/DDBJ whole genome shotgun (WGS) entry which is preliminary data.</text>
</comment>
<organism evidence="2 3">
    <name type="scientific">Polarella glacialis</name>
    <name type="common">Dinoflagellate</name>
    <dbReference type="NCBI Taxonomy" id="89957"/>
    <lineage>
        <taxon>Eukaryota</taxon>
        <taxon>Sar</taxon>
        <taxon>Alveolata</taxon>
        <taxon>Dinophyceae</taxon>
        <taxon>Suessiales</taxon>
        <taxon>Suessiaceae</taxon>
        <taxon>Polarella</taxon>
    </lineage>
</organism>
<evidence type="ECO:0000313" key="2">
    <source>
        <dbReference type="EMBL" id="CAE8701659.1"/>
    </source>
</evidence>
<dbReference type="AlphaFoldDB" id="A0A813KEP5"/>
<feature type="transmembrane region" description="Helical" evidence="1">
    <location>
        <begin position="39"/>
        <end position="62"/>
    </location>
</feature>
<protein>
    <submittedName>
        <fullName evidence="2">Uncharacterized protein</fullName>
    </submittedName>
</protein>
<keyword evidence="1" id="KW-1133">Transmembrane helix</keyword>
<sequence>MAAVIGAADCADVDERRPPPAPRRRLEVEIDFGEASQSVCVPGVIGGACFFAGVFGALGAALQGQGGLSQLAAQAFGGALGAYACANMHKGSEVPLSVRRVGLIFLSSSGGTAASMFALPAEMDLWGLSVLFTALGGSAMALATDPDLTPFDIYESMWPPTDSEQLEIGMVPAHG</sequence>
<accession>A0A813KEP5</accession>
<reference evidence="2" key="1">
    <citation type="submission" date="2021-02" db="EMBL/GenBank/DDBJ databases">
        <authorList>
            <person name="Dougan E. K."/>
            <person name="Rhodes N."/>
            <person name="Thang M."/>
            <person name="Chan C."/>
        </authorList>
    </citation>
    <scope>NUCLEOTIDE SEQUENCE</scope>
</reference>
<name>A0A813KEP5_POLGL</name>
<feature type="transmembrane region" description="Helical" evidence="1">
    <location>
        <begin position="98"/>
        <end position="119"/>
    </location>
</feature>
<keyword evidence="1" id="KW-0472">Membrane</keyword>
<keyword evidence="1" id="KW-0812">Transmembrane</keyword>
<proteinExistence type="predicted"/>
<gene>
    <name evidence="2" type="ORF">PGLA2088_LOCUS32094</name>
</gene>
<evidence type="ECO:0000256" key="1">
    <source>
        <dbReference type="SAM" id="Phobius"/>
    </source>
</evidence>
<evidence type="ECO:0000313" key="3">
    <source>
        <dbReference type="Proteomes" id="UP000626109"/>
    </source>
</evidence>
<dbReference type="Proteomes" id="UP000626109">
    <property type="component" value="Unassembled WGS sequence"/>
</dbReference>
<feature type="transmembrane region" description="Helical" evidence="1">
    <location>
        <begin position="125"/>
        <end position="143"/>
    </location>
</feature>